<keyword evidence="3" id="KW-1185">Reference proteome</keyword>
<evidence type="ECO:0000256" key="1">
    <source>
        <dbReference type="SAM" id="Phobius"/>
    </source>
</evidence>
<accession>A0ABP3B9U9</accession>
<organism evidence="2 3">
    <name type="scientific">Cellulophaga geojensis KL-A</name>
    <dbReference type="NCBI Taxonomy" id="1328323"/>
    <lineage>
        <taxon>Bacteria</taxon>
        <taxon>Pseudomonadati</taxon>
        <taxon>Bacteroidota</taxon>
        <taxon>Flavobacteriia</taxon>
        <taxon>Flavobacteriales</taxon>
        <taxon>Flavobacteriaceae</taxon>
        <taxon>Cellulophaga</taxon>
    </lineage>
</organism>
<keyword evidence="1" id="KW-0812">Transmembrane</keyword>
<dbReference type="RefSeq" id="WP_152536826.1">
    <property type="nucleotide sequence ID" value="NZ_ARZX01000003.1"/>
</dbReference>
<dbReference type="Proteomes" id="UP000019275">
    <property type="component" value="Unassembled WGS sequence"/>
</dbReference>
<reference evidence="2 3" key="1">
    <citation type="journal article" date="2014" name="Genome Announc.">
        <title>Draft Genome Sequence of the Carrageenan-Degrading Bacterium Cellulophaga sp. Strain KL-A, Isolated from Decaying Marine Algae.</title>
        <authorList>
            <person name="Shan D."/>
            <person name="Ying J."/>
            <person name="Li X."/>
            <person name="Gao Z."/>
            <person name="Wei G."/>
            <person name="Shao Z."/>
        </authorList>
    </citation>
    <scope>NUCLEOTIDE SEQUENCE [LARGE SCALE GENOMIC DNA]</scope>
    <source>
        <strain evidence="2 3">KL-A</strain>
    </source>
</reference>
<keyword evidence="1" id="KW-0472">Membrane</keyword>
<comment type="caution">
    <text evidence="2">The sequence shown here is derived from an EMBL/GenBank/DDBJ whole genome shotgun (WGS) entry which is preliminary data.</text>
</comment>
<proteinExistence type="predicted"/>
<evidence type="ECO:0000313" key="3">
    <source>
        <dbReference type="Proteomes" id="UP000019275"/>
    </source>
</evidence>
<dbReference type="EMBL" id="ARZX01000003">
    <property type="protein sequence ID" value="EWH14571.1"/>
    <property type="molecule type" value="Genomic_DNA"/>
</dbReference>
<protein>
    <recommendedName>
        <fullName evidence="4">PH domain-containing protein</fullName>
    </recommendedName>
</protein>
<name>A0ABP3B9U9_9FLAO</name>
<evidence type="ECO:0000313" key="2">
    <source>
        <dbReference type="EMBL" id="EWH14571.1"/>
    </source>
</evidence>
<sequence length="140" mass="16253">MKIRYTKKKVRTNILFSFLFVVYALYKSVYLTIKSESIKWIGFILLVIAINWFLKSILKSTNYCMVLENGILKEATVFGKKIALKDITYIRKTKEEYILKTADKELVVHIKQVEEESLKNLDNVLANLDLPAEKNPFAVS</sequence>
<keyword evidence="1" id="KW-1133">Transmembrane helix</keyword>
<gene>
    <name evidence="2" type="ORF">KLA_04367</name>
</gene>
<feature type="transmembrane region" description="Helical" evidence="1">
    <location>
        <begin position="12"/>
        <end position="31"/>
    </location>
</feature>
<feature type="transmembrane region" description="Helical" evidence="1">
    <location>
        <begin position="37"/>
        <end position="54"/>
    </location>
</feature>
<evidence type="ECO:0008006" key="4">
    <source>
        <dbReference type="Google" id="ProtNLM"/>
    </source>
</evidence>